<evidence type="ECO:0000313" key="3">
    <source>
        <dbReference type="Proteomes" id="UP000606776"/>
    </source>
</evidence>
<accession>A0ABR9V7K7</accession>
<evidence type="ECO:0000259" key="1">
    <source>
        <dbReference type="Pfam" id="PF13470"/>
    </source>
</evidence>
<sequence>MRLVLDTNVLVSAILFPKSVSAQVLNWGEDNGIILYSAATLTELLSVLRRSKFAKYIDSDDIDGLYIRIKTTWFPVEILKQVKLCRDTKDDNP</sequence>
<reference evidence="2 3" key="1">
    <citation type="submission" date="2020-10" db="EMBL/GenBank/DDBJ databases">
        <authorList>
            <person name="Castelo-Branco R."/>
            <person name="Eusebio N."/>
            <person name="Adriana R."/>
            <person name="Vieira A."/>
            <person name="Brugerolle De Fraissinette N."/>
            <person name="Rezende De Castro R."/>
            <person name="Schneider M.P."/>
            <person name="Vasconcelos V."/>
            <person name="Leao P.N."/>
        </authorList>
    </citation>
    <scope>NUCLEOTIDE SEQUENCE [LARGE SCALE GENOMIC DNA]</scope>
    <source>
        <strain evidence="2 3">LEGE 00250</strain>
    </source>
</reference>
<dbReference type="Pfam" id="PF13470">
    <property type="entry name" value="PIN_3"/>
    <property type="match status" value="1"/>
</dbReference>
<dbReference type="RefSeq" id="WP_193941021.1">
    <property type="nucleotide sequence ID" value="NZ_JADEWB010000001.1"/>
</dbReference>
<comment type="caution">
    <text evidence="2">The sequence shown here is derived from an EMBL/GenBank/DDBJ whole genome shotgun (WGS) entry which is preliminary data.</text>
</comment>
<feature type="domain" description="PIN" evidence="1">
    <location>
        <begin position="2"/>
        <end position="91"/>
    </location>
</feature>
<dbReference type="InterPro" id="IPR002850">
    <property type="entry name" value="PIN_toxin-like"/>
</dbReference>
<protein>
    <submittedName>
        <fullName evidence="2">Toxin-antitoxin system toxin component, PIN family</fullName>
    </submittedName>
</protein>
<dbReference type="InterPro" id="IPR029060">
    <property type="entry name" value="PIN-like_dom_sf"/>
</dbReference>
<keyword evidence="3" id="KW-1185">Reference proteome</keyword>
<name>A0ABR9V7K7_9CYAN</name>
<dbReference type="Proteomes" id="UP000606776">
    <property type="component" value="Unassembled WGS sequence"/>
</dbReference>
<dbReference type="NCBIfam" id="TIGR00305">
    <property type="entry name" value="putative toxin-antitoxin system toxin component, PIN family"/>
    <property type="match status" value="1"/>
</dbReference>
<proteinExistence type="predicted"/>
<dbReference type="SUPFAM" id="SSF88723">
    <property type="entry name" value="PIN domain-like"/>
    <property type="match status" value="1"/>
</dbReference>
<dbReference type="EMBL" id="JADEWB010000001">
    <property type="protein sequence ID" value="MBE9234463.1"/>
    <property type="molecule type" value="Genomic_DNA"/>
</dbReference>
<dbReference type="Gene3D" id="3.40.50.1010">
    <property type="entry name" value="5'-nuclease"/>
    <property type="match status" value="1"/>
</dbReference>
<gene>
    <name evidence="2" type="ORF">IQ227_00040</name>
</gene>
<dbReference type="InterPro" id="IPR002716">
    <property type="entry name" value="PIN_dom"/>
</dbReference>
<organism evidence="2 3">
    <name type="scientific">Sphaerospermopsis aphanizomenoides LEGE 00250</name>
    <dbReference type="NCBI Taxonomy" id="2777972"/>
    <lineage>
        <taxon>Bacteria</taxon>
        <taxon>Bacillati</taxon>
        <taxon>Cyanobacteriota</taxon>
        <taxon>Cyanophyceae</taxon>
        <taxon>Nostocales</taxon>
        <taxon>Aphanizomenonaceae</taxon>
        <taxon>Sphaerospermopsis</taxon>
        <taxon>Sphaerospermopsis aphanizomenoides</taxon>
    </lineage>
</organism>
<evidence type="ECO:0000313" key="2">
    <source>
        <dbReference type="EMBL" id="MBE9234463.1"/>
    </source>
</evidence>